<reference evidence="2" key="5">
    <citation type="submission" date="2015-06" db="UniProtKB">
        <authorList>
            <consortium name="EnsemblFungi"/>
        </authorList>
    </citation>
    <scope>IDENTIFICATION</scope>
    <source>
        <strain evidence="2">ATCC 64411</strain>
    </source>
</reference>
<sequence length="107" mass="12241">MSCFVNESWARRVERNSPATAASFAGWQSGGFPDILASLFRFWIAFSLRRRWVHESSEEIDARPRAGSACRNRVNSGMFRLGKDTFDILFARPNTSLIRRQGWPVTT</sequence>
<accession>A0A0C4DWW7</accession>
<organism evidence="2 3">
    <name type="scientific">Magnaporthiopsis poae (strain ATCC 64411 / 73-15)</name>
    <name type="common">Kentucky bluegrass fungus</name>
    <name type="synonym">Magnaporthe poae</name>
    <dbReference type="NCBI Taxonomy" id="644358"/>
    <lineage>
        <taxon>Eukaryota</taxon>
        <taxon>Fungi</taxon>
        <taxon>Dikarya</taxon>
        <taxon>Ascomycota</taxon>
        <taxon>Pezizomycotina</taxon>
        <taxon>Sordariomycetes</taxon>
        <taxon>Sordariomycetidae</taxon>
        <taxon>Magnaporthales</taxon>
        <taxon>Magnaporthaceae</taxon>
        <taxon>Magnaporthiopsis</taxon>
    </lineage>
</organism>
<evidence type="ECO:0000313" key="3">
    <source>
        <dbReference type="Proteomes" id="UP000011715"/>
    </source>
</evidence>
<evidence type="ECO:0000313" key="1">
    <source>
        <dbReference type="EMBL" id="KLU85478.1"/>
    </source>
</evidence>
<gene>
    <name evidence="1" type="ORF">MAPG_04501</name>
</gene>
<dbReference type="Proteomes" id="UP000011715">
    <property type="component" value="Unassembled WGS sequence"/>
</dbReference>
<reference evidence="1" key="3">
    <citation type="submission" date="2011-03" db="EMBL/GenBank/DDBJ databases">
        <title>Annotation of Magnaporthe poae ATCC 64411.</title>
        <authorList>
            <person name="Ma L.-J."/>
            <person name="Dead R."/>
            <person name="Young S.K."/>
            <person name="Zeng Q."/>
            <person name="Gargeya S."/>
            <person name="Fitzgerald M."/>
            <person name="Haas B."/>
            <person name="Abouelleil A."/>
            <person name="Alvarado L."/>
            <person name="Arachchi H.M."/>
            <person name="Berlin A."/>
            <person name="Brown A."/>
            <person name="Chapman S.B."/>
            <person name="Chen Z."/>
            <person name="Dunbar C."/>
            <person name="Freedman E."/>
            <person name="Gearin G."/>
            <person name="Gellesch M."/>
            <person name="Goldberg J."/>
            <person name="Griggs A."/>
            <person name="Gujja S."/>
            <person name="Heiman D."/>
            <person name="Howarth C."/>
            <person name="Larson L."/>
            <person name="Lui A."/>
            <person name="MacDonald P.J.P."/>
            <person name="Mehta T."/>
            <person name="Montmayeur A."/>
            <person name="Murphy C."/>
            <person name="Neiman D."/>
            <person name="Pearson M."/>
            <person name="Priest M."/>
            <person name="Roberts A."/>
            <person name="Saif S."/>
            <person name="Shea T."/>
            <person name="Shenoy N."/>
            <person name="Sisk P."/>
            <person name="Stolte C."/>
            <person name="Sykes S."/>
            <person name="Yandava C."/>
            <person name="Wortman J."/>
            <person name="Nusbaum C."/>
            <person name="Birren B."/>
        </authorList>
    </citation>
    <scope>NUCLEOTIDE SEQUENCE</scope>
    <source>
        <strain evidence="1">ATCC 64411</strain>
    </source>
</reference>
<reference evidence="1" key="1">
    <citation type="submission" date="2010-05" db="EMBL/GenBank/DDBJ databases">
        <title>The Genome Sequence of Magnaporthe poae strain ATCC 64411.</title>
        <authorList>
            <consortium name="The Broad Institute Genome Sequencing Platform"/>
            <consortium name="Broad Institute Genome Sequencing Center for Infectious Disease"/>
            <person name="Ma L.-J."/>
            <person name="Dead R."/>
            <person name="Young S."/>
            <person name="Zeng Q."/>
            <person name="Koehrsen M."/>
            <person name="Alvarado L."/>
            <person name="Berlin A."/>
            <person name="Chapman S.B."/>
            <person name="Chen Z."/>
            <person name="Freedman E."/>
            <person name="Gellesch M."/>
            <person name="Goldberg J."/>
            <person name="Griggs A."/>
            <person name="Gujja S."/>
            <person name="Heilman E.R."/>
            <person name="Heiman D."/>
            <person name="Hepburn T."/>
            <person name="Howarth C."/>
            <person name="Jen D."/>
            <person name="Larson L."/>
            <person name="Mehta T."/>
            <person name="Neiman D."/>
            <person name="Pearson M."/>
            <person name="Roberts A."/>
            <person name="Saif S."/>
            <person name="Shea T."/>
            <person name="Shenoy N."/>
            <person name="Sisk P."/>
            <person name="Stolte C."/>
            <person name="Sykes S."/>
            <person name="Walk T."/>
            <person name="White J."/>
            <person name="Yandava C."/>
            <person name="Haas B."/>
            <person name="Nusbaum C."/>
            <person name="Birren B."/>
        </authorList>
    </citation>
    <scope>NUCLEOTIDE SEQUENCE</scope>
    <source>
        <strain evidence="1">ATCC 64411</strain>
    </source>
</reference>
<dbReference type="EMBL" id="GL876968">
    <property type="protein sequence ID" value="KLU85478.1"/>
    <property type="molecule type" value="Genomic_DNA"/>
</dbReference>
<reference evidence="2" key="4">
    <citation type="journal article" date="2015" name="G3 (Bethesda)">
        <title>Genome sequences of three phytopathogenic species of the Magnaporthaceae family of fungi.</title>
        <authorList>
            <person name="Okagaki L.H."/>
            <person name="Nunes C.C."/>
            <person name="Sailsbery J."/>
            <person name="Clay B."/>
            <person name="Brown D."/>
            <person name="John T."/>
            <person name="Oh Y."/>
            <person name="Young N."/>
            <person name="Fitzgerald M."/>
            <person name="Haas B.J."/>
            <person name="Zeng Q."/>
            <person name="Young S."/>
            <person name="Adiconis X."/>
            <person name="Fan L."/>
            <person name="Levin J.Z."/>
            <person name="Mitchell T.K."/>
            <person name="Okubara P.A."/>
            <person name="Farman M.L."/>
            <person name="Kohn L.M."/>
            <person name="Birren B."/>
            <person name="Ma L.-J."/>
            <person name="Dean R.A."/>
        </authorList>
    </citation>
    <scope>NUCLEOTIDE SEQUENCE</scope>
    <source>
        <strain evidence="2">ATCC 64411 / 73-15</strain>
    </source>
</reference>
<proteinExistence type="predicted"/>
<protein>
    <submittedName>
        <fullName evidence="1 2">Uncharacterized protein</fullName>
    </submittedName>
</protein>
<reference evidence="3" key="2">
    <citation type="submission" date="2010-05" db="EMBL/GenBank/DDBJ databases">
        <title>The genome sequence of Magnaporthe poae strain ATCC 64411.</title>
        <authorList>
            <person name="Ma L.-J."/>
            <person name="Dead R."/>
            <person name="Young S."/>
            <person name="Zeng Q."/>
            <person name="Koehrsen M."/>
            <person name="Alvarado L."/>
            <person name="Berlin A."/>
            <person name="Chapman S.B."/>
            <person name="Chen Z."/>
            <person name="Freedman E."/>
            <person name="Gellesch M."/>
            <person name="Goldberg J."/>
            <person name="Griggs A."/>
            <person name="Gujja S."/>
            <person name="Heilman E.R."/>
            <person name="Heiman D."/>
            <person name="Hepburn T."/>
            <person name="Howarth C."/>
            <person name="Jen D."/>
            <person name="Larson L."/>
            <person name="Mehta T."/>
            <person name="Neiman D."/>
            <person name="Pearson M."/>
            <person name="Roberts A."/>
            <person name="Saif S."/>
            <person name="Shea T."/>
            <person name="Shenoy N."/>
            <person name="Sisk P."/>
            <person name="Stolte C."/>
            <person name="Sykes S."/>
            <person name="Walk T."/>
            <person name="White J."/>
            <person name="Yandava C."/>
            <person name="Haas B."/>
            <person name="Nusbaum C."/>
            <person name="Birren B."/>
        </authorList>
    </citation>
    <scope>NUCLEOTIDE SEQUENCE [LARGE SCALE GENOMIC DNA]</scope>
    <source>
        <strain evidence="3">ATCC 64411 / 73-15</strain>
    </source>
</reference>
<evidence type="ECO:0000313" key="2">
    <source>
        <dbReference type="EnsemblFungi" id="MAPG_04501T0"/>
    </source>
</evidence>
<keyword evidence="3" id="KW-1185">Reference proteome</keyword>
<name>A0A0C4DWW7_MAGP6</name>
<dbReference type="EnsemblFungi" id="MAPG_04501T0">
    <property type="protein sequence ID" value="MAPG_04501T0"/>
    <property type="gene ID" value="MAPG_04501"/>
</dbReference>
<dbReference type="EMBL" id="ADBL01001061">
    <property type="status" value="NOT_ANNOTATED_CDS"/>
    <property type="molecule type" value="Genomic_DNA"/>
</dbReference>
<dbReference type="VEuPathDB" id="FungiDB:MAPG_04501"/>
<dbReference type="AlphaFoldDB" id="A0A0C4DWW7"/>